<dbReference type="InterPro" id="IPR054363">
    <property type="entry name" value="GH95_cat"/>
</dbReference>
<keyword evidence="4" id="KW-1185">Reference proteome</keyword>
<evidence type="ECO:0000259" key="2">
    <source>
        <dbReference type="Pfam" id="PF22124"/>
    </source>
</evidence>
<evidence type="ECO:0000313" key="3">
    <source>
        <dbReference type="EMBL" id="MBB2147455.1"/>
    </source>
</evidence>
<dbReference type="PANTHER" id="PTHR31084:SF0">
    <property type="entry name" value="ALPHA-L-FUCOSIDASE 2"/>
    <property type="match status" value="1"/>
</dbReference>
<dbReference type="Gene3D" id="1.50.10.10">
    <property type="match status" value="1"/>
</dbReference>
<dbReference type="RefSeq" id="WP_182952732.1">
    <property type="nucleotide sequence ID" value="NZ_WNXC01000001.1"/>
</dbReference>
<proteinExistence type="predicted"/>
<dbReference type="SUPFAM" id="SSF48208">
    <property type="entry name" value="Six-hairpin glycosidases"/>
    <property type="match status" value="1"/>
</dbReference>
<dbReference type="PANTHER" id="PTHR31084">
    <property type="entry name" value="ALPHA-L-FUCOSIDASE 2"/>
    <property type="match status" value="1"/>
</dbReference>
<sequence length="718" mass="80195">MKICYVFLVVQLLTSSVFAQMPGYKNNWAVAPAKVPSDVSVDGPLMGNGDVTMSVGFKEGDLSFYIGKNDFWRLRSKADGLSGPRIVGILGLKIDGFREAGFTAEQLLSNGITTSLLKKSAEKLAVKSWISATRNLIFIELKAIDKAVKVSVELTTPENSMAKLKTGKSGDVDWLIRSFVDSVDIPTSAVIALKVLNTEQRLLVVTPGKPLTIALAIESNFKHKNPAAEGLNQLKKINGDSVVKIAQQHDDWWKGYWGKSSIIVQDTVLMKAYYQGLYTMAACSRDPKFPPGIFGWTTTDSPGWNGDYHLNYNFQAPFYGLFSANRIQQARPHDAALLDFMPRGEWYAKNVTHTRGILYPVGIGPMGIEVTRDFEKYNNGQDFEKGGLFFGQRSNAIYGLLNMAQGWRTTYDKAYGKQIYPYALAVVSFWEDYLKYEGGRYVIYGDAIHEGSGKDKNPILSIGLIRNAFDLMIDLSSTLNKDIVRQGKWKDILNKLSDFPVQTRNGQKVFRYTEEGVDWWDGNGLGIQQIYPANAITLDSKSELLTISRNTIGEMKRWHDSNTSNSFFMAAIRVGYDPVVVMKELHNYALNTYPNGFMRNNPHGIENSCTVENALNEMLCMSVGNVIRLFNIPKGQDASFKNIRTWGAFLVSARLDHGLVSELKIISEQGRPCTIVNPWQGKKVLLIRNGKKGETLSGNKITFKTTINEMVAMQLLEP</sequence>
<dbReference type="InterPro" id="IPR012341">
    <property type="entry name" value="6hp_glycosidase-like_sf"/>
</dbReference>
<reference evidence="3 4" key="1">
    <citation type="submission" date="2019-11" db="EMBL/GenBank/DDBJ databases">
        <title>Description of Pedobacter sp. LMG 31462T.</title>
        <authorList>
            <person name="Carlier A."/>
            <person name="Qi S."/>
            <person name="Vandamme P."/>
        </authorList>
    </citation>
    <scope>NUCLEOTIDE SEQUENCE [LARGE SCALE GENOMIC DNA]</scope>
    <source>
        <strain evidence="3 4">LMG 31462</strain>
    </source>
</reference>
<feature type="domain" description="Glycosyl hydrolase family 95 catalytic" evidence="2">
    <location>
        <begin position="265"/>
        <end position="619"/>
    </location>
</feature>
<gene>
    <name evidence="3" type="ORF">GM920_00895</name>
</gene>
<evidence type="ECO:0000256" key="1">
    <source>
        <dbReference type="SAM" id="SignalP"/>
    </source>
</evidence>
<feature type="signal peptide" evidence="1">
    <location>
        <begin position="1"/>
        <end position="19"/>
    </location>
</feature>
<keyword evidence="1" id="KW-0732">Signal</keyword>
<dbReference type="InterPro" id="IPR008928">
    <property type="entry name" value="6-hairpin_glycosidase_sf"/>
</dbReference>
<organism evidence="3 4">
    <name type="scientific">Pedobacter gandavensis</name>
    <dbReference type="NCBI Taxonomy" id="2679963"/>
    <lineage>
        <taxon>Bacteria</taxon>
        <taxon>Pseudomonadati</taxon>
        <taxon>Bacteroidota</taxon>
        <taxon>Sphingobacteriia</taxon>
        <taxon>Sphingobacteriales</taxon>
        <taxon>Sphingobacteriaceae</taxon>
        <taxon>Pedobacter</taxon>
    </lineage>
</organism>
<evidence type="ECO:0000313" key="4">
    <source>
        <dbReference type="Proteomes" id="UP000636110"/>
    </source>
</evidence>
<dbReference type="EMBL" id="WNXC01000001">
    <property type="protein sequence ID" value="MBB2147455.1"/>
    <property type="molecule type" value="Genomic_DNA"/>
</dbReference>
<dbReference type="Pfam" id="PF22124">
    <property type="entry name" value="Glyco_hydro_95_cat"/>
    <property type="match status" value="1"/>
</dbReference>
<dbReference type="Proteomes" id="UP000636110">
    <property type="component" value="Unassembled WGS sequence"/>
</dbReference>
<name>A0ABR6EQC9_9SPHI</name>
<comment type="caution">
    <text evidence="3">The sequence shown here is derived from an EMBL/GenBank/DDBJ whole genome shotgun (WGS) entry which is preliminary data.</text>
</comment>
<accession>A0ABR6EQC9</accession>
<feature type="chain" id="PRO_5047287441" description="Glycosyl hydrolase family 95 catalytic domain-containing protein" evidence="1">
    <location>
        <begin position="20"/>
        <end position="718"/>
    </location>
</feature>
<protein>
    <recommendedName>
        <fullName evidence="2">Glycosyl hydrolase family 95 catalytic domain-containing protein</fullName>
    </recommendedName>
</protein>